<evidence type="ECO:0000256" key="3">
    <source>
        <dbReference type="ARBA" id="ARBA00022630"/>
    </source>
</evidence>
<keyword evidence="8" id="KW-1185">Reference proteome</keyword>
<evidence type="ECO:0000256" key="5">
    <source>
        <dbReference type="ARBA" id="ARBA00023002"/>
    </source>
</evidence>
<dbReference type="EMBL" id="BAABHA010000002">
    <property type="protein sequence ID" value="GAA4377583.1"/>
    <property type="molecule type" value="Genomic_DNA"/>
</dbReference>
<dbReference type="Proteomes" id="UP001500454">
    <property type="component" value="Unassembled WGS sequence"/>
</dbReference>
<dbReference type="PROSITE" id="PS00978">
    <property type="entry name" value="FAD_G3PDH_2"/>
    <property type="match status" value="1"/>
</dbReference>
<dbReference type="SUPFAM" id="SSF51905">
    <property type="entry name" value="FAD/NAD(P)-binding domain"/>
    <property type="match status" value="1"/>
</dbReference>
<dbReference type="Pfam" id="PF01266">
    <property type="entry name" value="DAO"/>
    <property type="match status" value="1"/>
</dbReference>
<dbReference type="InterPro" id="IPR038299">
    <property type="entry name" value="DAO_C_sf"/>
</dbReference>
<evidence type="ECO:0000256" key="1">
    <source>
        <dbReference type="ARBA" id="ARBA00001974"/>
    </source>
</evidence>
<evidence type="ECO:0000313" key="7">
    <source>
        <dbReference type="EMBL" id="GAA4377583.1"/>
    </source>
</evidence>
<proteinExistence type="inferred from homology"/>
<dbReference type="Gene3D" id="1.10.8.870">
    <property type="entry name" value="Alpha-glycerophosphate oxidase, cap domain"/>
    <property type="match status" value="1"/>
</dbReference>
<evidence type="ECO:0000313" key="8">
    <source>
        <dbReference type="Proteomes" id="UP001500454"/>
    </source>
</evidence>
<evidence type="ECO:0000259" key="6">
    <source>
        <dbReference type="Pfam" id="PF01266"/>
    </source>
</evidence>
<comment type="similarity">
    <text evidence="2">Belongs to the FAD-dependent glycerol-3-phosphate dehydrogenase family.</text>
</comment>
<dbReference type="Gene3D" id="3.30.9.10">
    <property type="entry name" value="D-Amino Acid Oxidase, subunit A, domain 2"/>
    <property type="match status" value="1"/>
</dbReference>
<keyword evidence="4" id="KW-0274">FAD</keyword>
<dbReference type="Gene3D" id="3.50.50.60">
    <property type="entry name" value="FAD/NAD(P)-binding domain"/>
    <property type="match status" value="1"/>
</dbReference>
<protein>
    <submittedName>
        <fullName evidence="7">Glycerol-3-phosphate dehydrogenase/oxidase</fullName>
    </submittedName>
</protein>
<dbReference type="PRINTS" id="PR01001">
    <property type="entry name" value="FADG3PDH"/>
</dbReference>
<evidence type="ECO:0000256" key="2">
    <source>
        <dbReference type="ARBA" id="ARBA00007330"/>
    </source>
</evidence>
<dbReference type="InterPro" id="IPR006076">
    <property type="entry name" value="FAD-dep_OxRdtase"/>
</dbReference>
<comment type="caution">
    <text evidence="7">The sequence shown here is derived from an EMBL/GenBank/DDBJ whole genome shotgun (WGS) entry which is preliminary data.</text>
</comment>
<keyword evidence="3" id="KW-0285">Flavoprotein</keyword>
<dbReference type="InterPro" id="IPR036188">
    <property type="entry name" value="FAD/NAD-bd_sf"/>
</dbReference>
<dbReference type="RefSeq" id="WP_345222410.1">
    <property type="nucleotide sequence ID" value="NZ_BAABHA010000002.1"/>
</dbReference>
<feature type="domain" description="FAD dependent oxidoreductase" evidence="6">
    <location>
        <begin position="26"/>
        <end position="383"/>
    </location>
</feature>
<evidence type="ECO:0000256" key="4">
    <source>
        <dbReference type="ARBA" id="ARBA00022827"/>
    </source>
</evidence>
<keyword evidence="5" id="KW-0560">Oxidoreductase</keyword>
<name>A0ABP8IWR0_9BACT</name>
<accession>A0ABP8IWR0</accession>
<gene>
    <name evidence="7" type="ORF">GCM10023186_12870</name>
</gene>
<dbReference type="PANTHER" id="PTHR11985:SF35">
    <property type="entry name" value="ANAEROBIC GLYCEROL-3-PHOSPHATE DEHYDROGENASE SUBUNIT A"/>
    <property type="match status" value="1"/>
</dbReference>
<comment type="cofactor">
    <cofactor evidence="1">
        <name>FAD</name>
        <dbReference type="ChEBI" id="CHEBI:57692"/>
    </cofactor>
</comment>
<sequence>MPPHSPWHPFQRETLLQQLTNTLTWDLVVVGGGATGLGVALDGLSRGYSVLLLERDDFAKGTSSRSTKLVHGGVRYLAQGDVALVREALFERSLLLENAPHLVSNQTFVVPAYDWWNRGLYTLGLKAYDVLAGHRSLGASVALNAVETLEHLPGIRSAGLRGGVLYHDGQFDDARLAINLAQTAVEQGGTVLNHFAVDGLLKDTLGRTAGVQATDRETGTRYELHARCVVNATGVFVDDVLQLDAPGKPALVRPSQGIHLVLDARFLPGPHALMIPKTDDGRVLFGVPWHGQLVLGTTDTPITERREEPQALETEIDFVLRTAGKYLTQAPTRHDVQSVFAGLRPLAAAGSSGKTKELSRSHKILVSGTGLITITGGKWTTYRRMAQDALDRAIKEGLLPPSHSRTASLHIHGAQPTTATDRKNHLYVYGTDQPALKQLMDTEPELGAKLDATQEFTRAEVVWAARYEMARTVEDVLARRVRLLFLNAAAAMRAAPVVAEILAQELGRDQAWQHSQVADFTQLARGYLLMDAPVPTGTPAS</sequence>
<dbReference type="PANTHER" id="PTHR11985">
    <property type="entry name" value="GLYCEROL-3-PHOSPHATE DEHYDROGENASE"/>
    <property type="match status" value="1"/>
</dbReference>
<organism evidence="7 8">
    <name type="scientific">Hymenobacter koreensis</name>
    <dbReference type="NCBI Taxonomy" id="1084523"/>
    <lineage>
        <taxon>Bacteria</taxon>
        <taxon>Pseudomonadati</taxon>
        <taxon>Bacteroidota</taxon>
        <taxon>Cytophagia</taxon>
        <taxon>Cytophagales</taxon>
        <taxon>Hymenobacteraceae</taxon>
        <taxon>Hymenobacter</taxon>
    </lineage>
</organism>
<reference evidence="8" key="1">
    <citation type="journal article" date="2019" name="Int. J. Syst. Evol. Microbiol.">
        <title>The Global Catalogue of Microorganisms (GCM) 10K type strain sequencing project: providing services to taxonomists for standard genome sequencing and annotation.</title>
        <authorList>
            <consortium name="The Broad Institute Genomics Platform"/>
            <consortium name="The Broad Institute Genome Sequencing Center for Infectious Disease"/>
            <person name="Wu L."/>
            <person name="Ma J."/>
        </authorList>
    </citation>
    <scope>NUCLEOTIDE SEQUENCE [LARGE SCALE GENOMIC DNA]</scope>
    <source>
        <strain evidence="8">JCM 17924</strain>
    </source>
</reference>
<dbReference type="InterPro" id="IPR000447">
    <property type="entry name" value="G3P_DH_FAD-dep"/>
</dbReference>